<dbReference type="EMBL" id="AAUW01000024">
    <property type="protein sequence ID" value="EAV40971.1"/>
    <property type="molecule type" value="Genomic_DNA"/>
</dbReference>
<feature type="chain" id="PRO_5002627970" evidence="1">
    <location>
        <begin position="28"/>
        <end position="89"/>
    </location>
</feature>
<evidence type="ECO:0000313" key="2">
    <source>
        <dbReference type="EMBL" id="EAV40971.1"/>
    </source>
</evidence>
<dbReference type="Proteomes" id="UP000004848">
    <property type="component" value="Unassembled WGS sequence"/>
</dbReference>
<evidence type="ECO:0000313" key="3">
    <source>
        <dbReference type="Proteomes" id="UP000004848"/>
    </source>
</evidence>
<sequence length="89" mass="9561">MTKHLNSVSKAVLAVGVLMAAPMSALADCSSDIDKVEAAIFKAKENDIAETTAEQMRVLLDNANEEKKKGDEAKCQELINQAKQIGNVD</sequence>
<comment type="caution">
    <text evidence="2">The sequence shown here is derived from an EMBL/GenBank/DDBJ whole genome shotgun (WGS) entry which is preliminary data.</text>
</comment>
<dbReference type="GeneID" id="68849363"/>
<protein>
    <submittedName>
        <fullName evidence="2">Uncharacterized protein</fullName>
    </submittedName>
</protein>
<evidence type="ECO:0000256" key="1">
    <source>
        <dbReference type="SAM" id="SignalP"/>
    </source>
</evidence>
<proteinExistence type="predicted"/>
<feature type="signal peptide" evidence="1">
    <location>
        <begin position="1"/>
        <end position="27"/>
    </location>
</feature>
<reference evidence="2 3" key="1">
    <citation type="submission" date="2006-05" db="EMBL/GenBank/DDBJ databases">
        <authorList>
            <person name="King G."/>
            <person name="Ferriera S."/>
            <person name="Johnson J."/>
            <person name="Kravitz S."/>
            <person name="Beeson K."/>
            <person name="Sutton G."/>
            <person name="Rogers Y.-H."/>
            <person name="Friedman R."/>
            <person name="Frazier M."/>
            <person name="Venter J.C."/>
        </authorList>
    </citation>
    <scope>NUCLEOTIDE SEQUENCE [LARGE SCALE GENOMIC DNA]</scope>
    <source>
        <strain evidence="3">ATCC 25650 / DSM 13394 / JCM 20685 / NBRC 16684 / NCIMB 2208 / IAM 12614 / B1</strain>
    </source>
</reference>
<accession>A0P1P5</accession>
<dbReference type="OrthoDB" id="7679019at2"/>
<name>A0P1P5_ROSAI</name>
<keyword evidence="1" id="KW-0732">Signal</keyword>
<gene>
    <name evidence="2" type="ORF">SIAM614_29616</name>
</gene>
<dbReference type="RefSeq" id="WP_006939147.1">
    <property type="nucleotide sequence ID" value="NZ_AAUW01000024.1"/>
</dbReference>
<organism evidence="2 3">
    <name type="scientific">Roseibium aggregatum (strain ATCC 25650 / DSM 13394 / JCM 20685 / NBRC 16684 / NCIMB 2208 / IAM 12614 / B1)</name>
    <name type="common">Stappia aggregata</name>
    <dbReference type="NCBI Taxonomy" id="384765"/>
    <lineage>
        <taxon>Bacteria</taxon>
        <taxon>Pseudomonadati</taxon>
        <taxon>Pseudomonadota</taxon>
        <taxon>Alphaproteobacteria</taxon>
        <taxon>Hyphomicrobiales</taxon>
        <taxon>Stappiaceae</taxon>
        <taxon>Roseibium</taxon>
    </lineage>
</organism>
<dbReference type="AlphaFoldDB" id="A0P1P5"/>